<keyword evidence="3 5" id="KW-0521">NADP</keyword>
<evidence type="ECO:0000313" key="7">
    <source>
        <dbReference type="EMBL" id="BAK13336.1"/>
    </source>
</evidence>
<sequence length="203" mass="22597">MFSLESYMTTSLDNAALDTLFYHARTHNHWQQKPVEQALLEQLYQLVALAPTSANCSPGRFVFVTSAEGKEKLKPALASGNLEKTMSAPVTVIIAWDSEFYQHLTMLFQHADARNWFTNTPDLVKETAFRNSSLQAGYLILAARALGLDAGPMSGFDPLKVNDAFFADTTWQANLLINLGYGIPDKLPPRLPRLSLEQACQFV</sequence>
<dbReference type="PATRIC" id="fig|932677.3.peg.3758"/>
<dbReference type="GO" id="GO:0035527">
    <property type="term" value="F:3-hydroxypropionate dehydrogenase (NADP+) activity"/>
    <property type="evidence" value="ECO:0007669"/>
    <property type="project" value="UniProtKB-UniRule"/>
</dbReference>
<dbReference type="InterPro" id="IPR023936">
    <property type="entry name" value="RutE-like"/>
</dbReference>
<dbReference type="EC" id="1.1.1.298" evidence="5"/>
<comment type="catalytic activity">
    <reaction evidence="5">
        <text>3-hydroxypropanoate + NADP(+) = 3-oxopropanoate + NADPH + H(+)</text>
        <dbReference type="Rhea" id="RHEA:26438"/>
        <dbReference type="ChEBI" id="CHEBI:15378"/>
        <dbReference type="ChEBI" id="CHEBI:16510"/>
        <dbReference type="ChEBI" id="CHEBI:33190"/>
        <dbReference type="ChEBI" id="CHEBI:57783"/>
        <dbReference type="ChEBI" id="CHEBI:58349"/>
        <dbReference type="EC" id="1.1.1.298"/>
    </reaction>
</comment>
<comment type="cofactor">
    <cofactor evidence="5">
        <name>FMN</name>
        <dbReference type="ChEBI" id="CHEBI:58210"/>
    </cofactor>
</comment>
<gene>
    <name evidence="7" type="primary">ycdI</name>
    <name evidence="5" type="synonym">rutE</name>
    <name evidence="7" type="ordered locus">PAJ_3256</name>
</gene>
<dbReference type="PANTHER" id="PTHR43543:SF1">
    <property type="entry name" value="MALONIC SEMIALDEHYDE REDUCTASE RUTE-RELATED"/>
    <property type="match status" value="1"/>
</dbReference>
<dbReference type="InterPro" id="IPR050461">
    <property type="entry name" value="Nitroreductase_HadB/RutE"/>
</dbReference>
<dbReference type="CDD" id="cd02148">
    <property type="entry name" value="RutE-like"/>
    <property type="match status" value="1"/>
</dbReference>
<evidence type="ECO:0000256" key="1">
    <source>
        <dbReference type="ARBA" id="ARBA00022630"/>
    </source>
</evidence>
<dbReference type="InterPro" id="IPR029479">
    <property type="entry name" value="Nitroreductase"/>
</dbReference>
<dbReference type="EMBL" id="AP012032">
    <property type="protein sequence ID" value="BAK13336.1"/>
    <property type="molecule type" value="Genomic_DNA"/>
</dbReference>
<dbReference type="SUPFAM" id="SSF55469">
    <property type="entry name" value="FMN-dependent nitroreductase-like"/>
    <property type="match status" value="1"/>
</dbReference>
<keyword evidence="2 5" id="KW-0288">FMN</keyword>
<keyword evidence="1 5" id="KW-0285">Flavoprotein</keyword>
<organism evidence="7 8">
    <name type="scientific">Pantoea ananatis (strain AJ13355)</name>
    <dbReference type="NCBI Taxonomy" id="932677"/>
    <lineage>
        <taxon>Bacteria</taxon>
        <taxon>Pseudomonadati</taxon>
        <taxon>Pseudomonadota</taxon>
        <taxon>Gammaproteobacteria</taxon>
        <taxon>Enterobacterales</taxon>
        <taxon>Erwiniaceae</taxon>
        <taxon>Pantoea</taxon>
    </lineage>
</organism>
<feature type="domain" description="Nitroreductase" evidence="6">
    <location>
        <begin position="25"/>
        <end position="181"/>
    </location>
</feature>
<reference evidence="8" key="1">
    <citation type="journal article" date="2012" name="Appl. Microbiol. Biotechnol.">
        <title>The complete genome sequence of Pantoea ananatis AJ13355, an organism with great biotechnological potential.</title>
        <authorList>
            <person name="Hara Y."/>
            <person name="Kadotani N."/>
            <person name="Izui H."/>
            <person name="Katashkina J.I."/>
            <person name="Kuvaeva T.M."/>
            <person name="Andreeva I.G."/>
            <person name="Golubeva L.I."/>
            <person name="Malko D.B."/>
            <person name="Makeev V.J."/>
            <person name="Mashko S.V."/>
            <person name="Kozlov Y.I."/>
        </authorList>
    </citation>
    <scope>NUCLEOTIDE SEQUENCE [LARGE SCALE GENOMIC DNA]</scope>
    <source>
        <strain evidence="8">AJ13355</strain>
    </source>
</reference>
<proteinExistence type="inferred from homology"/>
<dbReference type="InterPro" id="IPR000415">
    <property type="entry name" value="Nitroreductase-like"/>
</dbReference>
<dbReference type="AlphaFoldDB" id="A0A0H3L1X5"/>
<comment type="function">
    <text evidence="5">May reduce toxic product malonic semialdehyde to 3-hydroxypropionic acid, which is excreted.</text>
</comment>
<dbReference type="NCBIfam" id="NF003768">
    <property type="entry name" value="PRK05365.1"/>
    <property type="match status" value="1"/>
</dbReference>
<evidence type="ECO:0000256" key="3">
    <source>
        <dbReference type="ARBA" id="ARBA00022857"/>
    </source>
</evidence>
<name>A0A0H3L1X5_PANAA</name>
<evidence type="ECO:0000256" key="2">
    <source>
        <dbReference type="ARBA" id="ARBA00022643"/>
    </source>
</evidence>
<dbReference type="GO" id="GO:0006212">
    <property type="term" value="P:uracil catabolic process"/>
    <property type="evidence" value="ECO:0007669"/>
    <property type="project" value="UniProtKB-UniRule"/>
</dbReference>
<dbReference type="PANTHER" id="PTHR43543">
    <property type="entry name" value="MALONIC SEMIALDEHYDE REDUCTASE RUTE-RELATED"/>
    <property type="match status" value="1"/>
</dbReference>
<dbReference type="eggNOG" id="COG0778">
    <property type="taxonomic scope" value="Bacteria"/>
</dbReference>
<dbReference type="KEGG" id="paj:PAJ_3256"/>
<evidence type="ECO:0000313" key="8">
    <source>
        <dbReference type="Proteomes" id="UP000006690"/>
    </source>
</evidence>
<dbReference type="HAMAP" id="MF_01204">
    <property type="entry name" value="Oxidoreductase_RutE_HadB"/>
    <property type="match status" value="1"/>
</dbReference>
<keyword evidence="4 5" id="KW-0560">Oxidoreductase</keyword>
<accession>A0A0H3L1X5</accession>
<dbReference type="Proteomes" id="UP000006690">
    <property type="component" value="Chromosome"/>
</dbReference>
<comment type="similarity">
    <text evidence="5">Belongs to the nitroreductase family. HadB/RutE subfamily.</text>
</comment>
<evidence type="ECO:0000259" key="6">
    <source>
        <dbReference type="Pfam" id="PF00881"/>
    </source>
</evidence>
<keyword evidence="5" id="KW-0520">NAD</keyword>
<dbReference type="Gene3D" id="3.40.109.10">
    <property type="entry name" value="NADH Oxidase"/>
    <property type="match status" value="1"/>
</dbReference>
<dbReference type="GO" id="GO:0019740">
    <property type="term" value="P:nitrogen utilization"/>
    <property type="evidence" value="ECO:0007669"/>
    <property type="project" value="UniProtKB-UniRule"/>
</dbReference>
<evidence type="ECO:0000256" key="5">
    <source>
        <dbReference type="HAMAP-Rule" id="MF_01204"/>
    </source>
</evidence>
<dbReference type="Pfam" id="PF00881">
    <property type="entry name" value="Nitroreductase"/>
    <property type="match status" value="1"/>
</dbReference>
<dbReference type="HOGENOM" id="CLU_084441_0_0_6"/>
<evidence type="ECO:0000256" key="4">
    <source>
        <dbReference type="ARBA" id="ARBA00023002"/>
    </source>
</evidence>
<protein>
    <recommendedName>
        <fullName evidence="5">Probable malonic semialdehyde reductase RutE</fullName>
        <ecNumber evidence="5">1.1.1.298</ecNumber>
    </recommendedName>
</protein>